<comment type="caution">
    <text evidence="4">The sequence shown here is derived from an EMBL/GenBank/DDBJ whole genome shotgun (WGS) entry which is preliminary data.</text>
</comment>
<evidence type="ECO:0000313" key="5">
    <source>
        <dbReference type="Proteomes" id="UP000541636"/>
    </source>
</evidence>
<dbReference type="InterPro" id="IPR029063">
    <property type="entry name" value="SAM-dependent_MTases_sf"/>
</dbReference>
<dbReference type="PROSITE" id="PS51682">
    <property type="entry name" value="SAM_OMT_I"/>
    <property type="match status" value="1"/>
</dbReference>
<dbReference type="SUPFAM" id="SSF53335">
    <property type="entry name" value="S-adenosyl-L-methionine-dependent methyltransferases"/>
    <property type="match status" value="1"/>
</dbReference>
<dbReference type="GO" id="GO:0008171">
    <property type="term" value="F:O-methyltransferase activity"/>
    <property type="evidence" value="ECO:0007669"/>
    <property type="project" value="InterPro"/>
</dbReference>
<dbReference type="PANTHER" id="PTHR10509">
    <property type="entry name" value="O-METHYLTRANSFERASE-RELATED"/>
    <property type="match status" value="1"/>
</dbReference>
<gene>
    <name evidence="4" type="ORF">HF690_03955</name>
</gene>
<organism evidence="4 5">
    <name type="scientific">Oleiagrimonas citrea</name>
    <dbReference type="NCBI Taxonomy" id="1665687"/>
    <lineage>
        <taxon>Bacteria</taxon>
        <taxon>Pseudomonadati</taxon>
        <taxon>Pseudomonadota</taxon>
        <taxon>Gammaproteobacteria</taxon>
        <taxon>Lysobacterales</taxon>
        <taxon>Rhodanobacteraceae</taxon>
        <taxon>Oleiagrimonas</taxon>
    </lineage>
</organism>
<dbReference type="AlphaFoldDB" id="A0A846ZJD5"/>
<evidence type="ECO:0000313" key="4">
    <source>
        <dbReference type="EMBL" id="NKZ38106.1"/>
    </source>
</evidence>
<keyword evidence="3" id="KW-0949">S-adenosyl-L-methionine</keyword>
<evidence type="ECO:0000256" key="1">
    <source>
        <dbReference type="ARBA" id="ARBA00022603"/>
    </source>
</evidence>
<dbReference type="RefSeq" id="WP_168608490.1">
    <property type="nucleotide sequence ID" value="NZ_JAAZQD010000001.1"/>
</dbReference>
<dbReference type="PANTHER" id="PTHR10509:SF14">
    <property type="entry name" value="CAFFEOYL-COA O-METHYLTRANSFERASE 3-RELATED"/>
    <property type="match status" value="1"/>
</dbReference>
<evidence type="ECO:0000256" key="2">
    <source>
        <dbReference type="ARBA" id="ARBA00022679"/>
    </source>
</evidence>
<dbReference type="Proteomes" id="UP000541636">
    <property type="component" value="Unassembled WGS sequence"/>
</dbReference>
<reference evidence="4 5" key="1">
    <citation type="journal article" date="2017" name="Int. J. Syst. Evol. Microbiol.">
        <title>Oleiagrimonas citrea sp. nov., a marine bacterium isolated from tidal flat sediment and emended description of the genus Oleiagrimonas Fang et al. 2015 and Oleiagrimonas soli.</title>
        <authorList>
            <person name="Yang S.H."/>
            <person name="Seo H.S."/>
            <person name="Seong C.N."/>
            <person name="Kwon K.K."/>
        </authorList>
    </citation>
    <scope>NUCLEOTIDE SEQUENCE [LARGE SCALE GENOMIC DNA]</scope>
    <source>
        <strain evidence="4 5">MEBiC09124</strain>
    </source>
</reference>
<proteinExistence type="predicted"/>
<accession>A0A846ZJD5</accession>
<dbReference type="EMBL" id="JAAZQD010000001">
    <property type="protein sequence ID" value="NKZ38106.1"/>
    <property type="molecule type" value="Genomic_DNA"/>
</dbReference>
<dbReference type="GO" id="GO:0032259">
    <property type="term" value="P:methylation"/>
    <property type="evidence" value="ECO:0007669"/>
    <property type="project" value="UniProtKB-KW"/>
</dbReference>
<evidence type="ECO:0000256" key="3">
    <source>
        <dbReference type="ARBA" id="ARBA00022691"/>
    </source>
</evidence>
<keyword evidence="1 4" id="KW-0489">Methyltransferase</keyword>
<name>A0A846ZJD5_9GAMM</name>
<dbReference type="GO" id="GO:0008757">
    <property type="term" value="F:S-adenosylmethionine-dependent methyltransferase activity"/>
    <property type="evidence" value="ECO:0007669"/>
    <property type="project" value="TreeGrafter"/>
</dbReference>
<dbReference type="InterPro" id="IPR050362">
    <property type="entry name" value="Cation-dep_OMT"/>
</dbReference>
<keyword evidence="2 4" id="KW-0808">Transferase</keyword>
<protein>
    <submittedName>
        <fullName evidence="4">O-methyltransferase</fullName>
    </submittedName>
</protein>
<dbReference type="Gene3D" id="3.40.50.150">
    <property type="entry name" value="Vaccinia Virus protein VP39"/>
    <property type="match status" value="1"/>
</dbReference>
<dbReference type="InterPro" id="IPR002935">
    <property type="entry name" value="SAM_O-MeTrfase"/>
</dbReference>
<sequence length="221" mass="23639">MTEQDWSAVDAYLADRTHATDATLDAVLAANDEAGLPAIDVSPLQGKFLQLIARMCGARKVLEIGTLGGYSTLCMARGLPDDGHVTTLEFEPKHAEVARANLQRAGLAELVDVRVGAALDTLPALESEGAGPFDLVFIDADKTHNPDYLQWALRLSRPGTVIILDNVVRQGHVLDADSDSPAVRGTRRALDLIADEPRLTATVLQTVGDKGWDGFAMAIVD</sequence>
<keyword evidence="5" id="KW-1185">Reference proteome</keyword>
<dbReference type="Pfam" id="PF01596">
    <property type="entry name" value="Methyltransf_3"/>
    <property type="match status" value="1"/>
</dbReference>